<evidence type="ECO:0000259" key="1">
    <source>
        <dbReference type="Pfam" id="PF20715"/>
    </source>
</evidence>
<keyword evidence="3" id="KW-1185">Reference proteome</keyword>
<accession>A0A1Q9DAS1</accession>
<gene>
    <name evidence="2" type="ORF">AK812_SmicGene25972</name>
</gene>
<dbReference type="OrthoDB" id="361874at2759"/>
<evidence type="ECO:0000313" key="3">
    <source>
        <dbReference type="Proteomes" id="UP000186817"/>
    </source>
</evidence>
<dbReference type="InterPro" id="IPR049230">
    <property type="entry name" value="DUF6827"/>
</dbReference>
<organism evidence="2 3">
    <name type="scientific">Symbiodinium microadriaticum</name>
    <name type="common">Dinoflagellate</name>
    <name type="synonym">Zooxanthella microadriatica</name>
    <dbReference type="NCBI Taxonomy" id="2951"/>
    <lineage>
        <taxon>Eukaryota</taxon>
        <taxon>Sar</taxon>
        <taxon>Alveolata</taxon>
        <taxon>Dinophyceae</taxon>
        <taxon>Suessiales</taxon>
        <taxon>Symbiodiniaceae</taxon>
        <taxon>Symbiodinium</taxon>
    </lineage>
</organism>
<dbReference type="EMBL" id="LSRX01000629">
    <property type="protein sequence ID" value="OLP92257.1"/>
    <property type="molecule type" value="Genomic_DNA"/>
</dbReference>
<reference evidence="2 3" key="1">
    <citation type="submission" date="2016-02" db="EMBL/GenBank/DDBJ databases">
        <title>Genome analysis of coral dinoflagellate symbionts highlights evolutionary adaptations to a symbiotic lifestyle.</title>
        <authorList>
            <person name="Aranda M."/>
            <person name="Li Y."/>
            <person name="Liew Y.J."/>
            <person name="Baumgarten S."/>
            <person name="Simakov O."/>
            <person name="Wilson M."/>
            <person name="Piel J."/>
            <person name="Ashoor H."/>
            <person name="Bougouffa S."/>
            <person name="Bajic V.B."/>
            <person name="Ryu T."/>
            <person name="Ravasi T."/>
            <person name="Bayer T."/>
            <person name="Micklem G."/>
            <person name="Kim H."/>
            <person name="Bhak J."/>
            <person name="Lajeunesse T.C."/>
            <person name="Voolstra C.R."/>
        </authorList>
    </citation>
    <scope>NUCLEOTIDE SEQUENCE [LARGE SCALE GENOMIC DNA]</scope>
    <source>
        <strain evidence="2 3">CCMP2467</strain>
    </source>
</reference>
<dbReference type="Proteomes" id="UP000186817">
    <property type="component" value="Unassembled WGS sequence"/>
</dbReference>
<feature type="domain" description="DUF6827" evidence="1">
    <location>
        <begin position="150"/>
        <end position="306"/>
    </location>
</feature>
<dbReference type="OMA" id="HMHDFFF"/>
<name>A0A1Q9DAS1_SYMMI</name>
<dbReference type="AlphaFoldDB" id="A0A1Q9DAS1"/>
<sequence>MVLFACESADGICGLKWLCQLVGHPGSCMCLGETRCFAHDLRSCAWPVLRRAHRLLGSGRLLKRLPSHTGCVEVDQFGACDLRLCVSVIPVLLGEMALAAFRGVALGAGRSTRLLARPLALPATKLPPTFARLPMQALASRSYITVQKYSRDDVLSQLDEYHATVMSTNWADYLILVYSVPFWEAELEKLTSVVQPYLHEPEVGEKFKTVQEMMDVFYQCEDVRDHLNELAELATRASGFMGTGFAAEEKVENMDEHAKQASEAYDKMLEKHPEFKPKIEQTVGHGLAILRQKHKFKFGSMHRYFY</sequence>
<dbReference type="Pfam" id="PF20715">
    <property type="entry name" value="DUF6827"/>
    <property type="match status" value="1"/>
</dbReference>
<proteinExistence type="predicted"/>
<evidence type="ECO:0000313" key="2">
    <source>
        <dbReference type="EMBL" id="OLP92257.1"/>
    </source>
</evidence>
<protein>
    <recommendedName>
        <fullName evidence="1">DUF6827 domain-containing protein</fullName>
    </recommendedName>
</protein>
<comment type="caution">
    <text evidence="2">The sequence shown here is derived from an EMBL/GenBank/DDBJ whole genome shotgun (WGS) entry which is preliminary data.</text>
</comment>